<organism evidence="1 2">
    <name type="scientific">Ramazzottius varieornatus</name>
    <name type="common">Water bear</name>
    <name type="synonym">Tardigrade</name>
    <dbReference type="NCBI Taxonomy" id="947166"/>
    <lineage>
        <taxon>Eukaryota</taxon>
        <taxon>Metazoa</taxon>
        <taxon>Ecdysozoa</taxon>
        <taxon>Tardigrada</taxon>
        <taxon>Eutardigrada</taxon>
        <taxon>Parachela</taxon>
        <taxon>Hypsibioidea</taxon>
        <taxon>Ramazzottiidae</taxon>
        <taxon>Ramazzottius</taxon>
    </lineage>
</organism>
<accession>A0A1D1VET6</accession>
<gene>
    <name evidence="1" type="primary">RvY_08381-1</name>
    <name evidence="1" type="synonym">RvY_08381.1</name>
    <name evidence="1" type="ORF">RvY_08381</name>
</gene>
<comment type="caution">
    <text evidence="1">The sequence shown here is derived from an EMBL/GenBank/DDBJ whole genome shotgun (WGS) entry which is preliminary data.</text>
</comment>
<reference evidence="1 2" key="1">
    <citation type="journal article" date="2016" name="Nat. Commun.">
        <title>Extremotolerant tardigrade genome and improved radiotolerance of human cultured cells by tardigrade-unique protein.</title>
        <authorList>
            <person name="Hashimoto T."/>
            <person name="Horikawa D.D."/>
            <person name="Saito Y."/>
            <person name="Kuwahara H."/>
            <person name="Kozuka-Hata H."/>
            <person name="Shin-I T."/>
            <person name="Minakuchi Y."/>
            <person name="Ohishi K."/>
            <person name="Motoyama A."/>
            <person name="Aizu T."/>
            <person name="Enomoto A."/>
            <person name="Kondo K."/>
            <person name="Tanaka S."/>
            <person name="Hara Y."/>
            <person name="Koshikawa S."/>
            <person name="Sagara H."/>
            <person name="Miura T."/>
            <person name="Yokobori S."/>
            <person name="Miyagawa K."/>
            <person name="Suzuki Y."/>
            <person name="Kubo T."/>
            <person name="Oyama M."/>
            <person name="Kohara Y."/>
            <person name="Fujiyama A."/>
            <person name="Arakawa K."/>
            <person name="Katayama T."/>
            <person name="Toyoda A."/>
            <person name="Kunieda T."/>
        </authorList>
    </citation>
    <scope>NUCLEOTIDE SEQUENCE [LARGE SCALE GENOMIC DNA]</scope>
    <source>
        <strain evidence="1 2">YOKOZUNA-1</strain>
    </source>
</reference>
<protein>
    <submittedName>
        <fullName evidence="1">Uncharacterized protein</fullName>
    </submittedName>
</protein>
<dbReference type="Proteomes" id="UP000186922">
    <property type="component" value="Unassembled WGS sequence"/>
</dbReference>
<evidence type="ECO:0000313" key="2">
    <source>
        <dbReference type="Proteomes" id="UP000186922"/>
    </source>
</evidence>
<keyword evidence="2" id="KW-1185">Reference proteome</keyword>
<evidence type="ECO:0000313" key="1">
    <source>
        <dbReference type="EMBL" id="GAU97018.1"/>
    </source>
</evidence>
<name>A0A1D1VET6_RAMVA</name>
<sequence length="120" mass="13363">MCDAVKWSMKIDEEVLMFFSSRSVEPADKQYYLLARNSALRRRVSAPGFSDAKLKQSFPVDDKVVSSDPVIVAGRWYLDAGTTCNIRRGELATEVGVGNSDTGQSGFKSGVLWFAYMIHM</sequence>
<dbReference type="AlphaFoldDB" id="A0A1D1VET6"/>
<dbReference type="EMBL" id="BDGG01000004">
    <property type="protein sequence ID" value="GAU97018.1"/>
    <property type="molecule type" value="Genomic_DNA"/>
</dbReference>
<proteinExistence type="predicted"/>